<dbReference type="Proteomes" id="UP000005239">
    <property type="component" value="Unassembled WGS sequence"/>
</dbReference>
<accession>A0A2A6B637</accession>
<name>A0A2A6B637_PRIPA</name>
<reference evidence="6" key="1">
    <citation type="journal article" date="2008" name="Nat. Genet.">
        <title>The Pristionchus pacificus genome provides a unique perspective on nematode lifestyle and parasitism.</title>
        <authorList>
            <person name="Dieterich C."/>
            <person name="Clifton S.W."/>
            <person name="Schuster L.N."/>
            <person name="Chinwalla A."/>
            <person name="Delehaunty K."/>
            <person name="Dinkelacker I."/>
            <person name="Fulton L."/>
            <person name="Fulton R."/>
            <person name="Godfrey J."/>
            <person name="Minx P."/>
            <person name="Mitreva M."/>
            <person name="Roeseler W."/>
            <person name="Tian H."/>
            <person name="Witte H."/>
            <person name="Yang S.P."/>
            <person name="Wilson R.K."/>
            <person name="Sommer R.J."/>
        </authorList>
    </citation>
    <scope>NUCLEOTIDE SEQUENCE [LARGE SCALE GENOMIC DNA]</scope>
    <source>
        <strain evidence="6">PS312</strain>
    </source>
</reference>
<dbReference type="EnsemblMetazoa" id="PPA19220.1">
    <property type="protein sequence ID" value="PPA19220.1"/>
    <property type="gene ID" value="WBGene00108774"/>
</dbReference>
<keyword evidence="3" id="KW-1133">Transmembrane helix</keyword>
<comment type="subcellular location">
    <subcellularLocation>
        <location evidence="1">Membrane</location>
    </subcellularLocation>
</comment>
<evidence type="ECO:0000313" key="6">
    <source>
        <dbReference type="Proteomes" id="UP000005239"/>
    </source>
</evidence>
<dbReference type="InterPro" id="IPR017452">
    <property type="entry name" value="GPCR_Rhodpsn_7TM"/>
</dbReference>
<dbReference type="InterPro" id="IPR019426">
    <property type="entry name" value="7TM_GPCR_serpentine_rcpt_Srv"/>
</dbReference>
<evidence type="ECO:0000256" key="1">
    <source>
        <dbReference type="ARBA" id="ARBA00004370"/>
    </source>
</evidence>
<dbReference type="PROSITE" id="PS50262">
    <property type="entry name" value="G_PROTEIN_RECEP_F1_2"/>
    <property type="match status" value="1"/>
</dbReference>
<evidence type="ECO:0000256" key="3">
    <source>
        <dbReference type="ARBA" id="ARBA00022989"/>
    </source>
</evidence>
<protein>
    <submittedName>
        <fullName evidence="5">G protein-coupled receptor</fullName>
    </submittedName>
</protein>
<reference evidence="5" key="2">
    <citation type="submission" date="2022-06" db="UniProtKB">
        <authorList>
            <consortium name="EnsemblMetazoa"/>
        </authorList>
    </citation>
    <scope>IDENTIFICATION</scope>
    <source>
        <strain evidence="5">PS312</strain>
    </source>
</reference>
<dbReference type="Pfam" id="PF10323">
    <property type="entry name" value="7TM_GPCR_Srv"/>
    <property type="match status" value="1"/>
</dbReference>
<keyword evidence="6" id="KW-1185">Reference proteome</keyword>
<dbReference type="PANTHER" id="PTHR23017:SF3">
    <property type="entry name" value="G-PROTEIN COUPLED RECEPTORS FAMILY 1 PROFILE DOMAIN-CONTAINING PROTEIN"/>
    <property type="match status" value="1"/>
</dbReference>
<dbReference type="PANTHER" id="PTHR23017">
    <property type="entry name" value="SERPENTINE RECEPTOR, CLASS X"/>
    <property type="match status" value="1"/>
</dbReference>
<dbReference type="SUPFAM" id="SSF81321">
    <property type="entry name" value="Family A G protein-coupled receptor-like"/>
    <property type="match status" value="1"/>
</dbReference>
<sequence>IVNLIFSLDFCFIQAPAATGVLFAFYEALGPYIAKVEMIKTTTIIQLGSVFHFVLALSRFTAIARPSQHATICRKLSRICFALWLITFALSVPLLLPGSTDYLITTNVFRVPGIEFTFLGNYFLIYSIGSSSVGAFMEVITIACYVGMTAKFREFKNLMKAGSNGLQRMNTGVIRTTVAAMCSSMGSWIIVFFFLVGLLYPVLSGNVLIRPMEFSAVFGLLNTINNILTPWVLVIMFPNVRKRLFGVACAVPHLAGSSG</sequence>
<dbReference type="Gene3D" id="1.20.1070.10">
    <property type="entry name" value="Rhodopsin 7-helix transmembrane proteins"/>
    <property type="match status" value="1"/>
</dbReference>
<keyword evidence="2" id="KW-0812">Transmembrane</keyword>
<accession>A0A8R1YGU6</accession>
<evidence type="ECO:0000313" key="5">
    <source>
        <dbReference type="EnsemblMetazoa" id="PPA19220.1"/>
    </source>
</evidence>
<dbReference type="GO" id="GO:0016020">
    <property type="term" value="C:membrane"/>
    <property type="evidence" value="ECO:0007669"/>
    <property type="project" value="UniProtKB-SubCell"/>
</dbReference>
<gene>
    <name evidence="5" type="primary">WBGene00108774</name>
</gene>
<organism evidence="5 6">
    <name type="scientific">Pristionchus pacificus</name>
    <name type="common">Parasitic nematode worm</name>
    <dbReference type="NCBI Taxonomy" id="54126"/>
    <lineage>
        <taxon>Eukaryota</taxon>
        <taxon>Metazoa</taxon>
        <taxon>Ecdysozoa</taxon>
        <taxon>Nematoda</taxon>
        <taxon>Chromadorea</taxon>
        <taxon>Rhabditida</taxon>
        <taxon>Rhabditina</taxon>
        <taxon>Diplogasteromorpha</taxon>
        <taxon>Diplogasteroidea</taxon>
        <taxon>Neodiplogasteridae</taxon>
        <taxon>Pristionchus</taxon>
    </lineage>
</organism>
<proteinExistence type="predicted"/>
<dbReference type="AlphaFoldDB" id="A0A2A6B637"/>
<evidence type="ECO:0000256" key="4">
    <source>
        <dbReference type="ARBA" id="ARBA00023136"/>
    </source>
</evidence>
<keyword evidence="4" id="KW-0472">Membrane</keyword>
<evidence type="ECO:0000256" key="2">
    <source>
        <dbReference type="ARBA" id="ARBA00022692"/>
    </source>
</evidence>
<dbReference type="OrthoDB" id="5835292at2759"/>